<gene>
    <name evidence="1" type="ORF">BJB45_03390</name>
</gene>
<dbReference type="OrthoDB" id="4380123at2"/>
<dbReference type="PATRIC" id="fig|1178482.3.peg.3281"/>
<dbReference type="KEGG" id="hhu:AR456_04870"/>
<proteinExistence type="predicted"/>
<dbReference type="STRING" id="1178482.AR456_04870"/>
<name>W1N3V3_9GAMM</name>
<evidence type="ECO:0000313" key="1">
    <source>
        <dbReference type="EMBL" id="ERL50184.1"/>
    </source>
</evidence>
<accession>W1N3V3</accession>
<dbReference type="eggNOG" id="COG3332">
    <property type="taxonomic scope" value="Bacteria"/>
</dbReference>
<protein>
    <recommendedName>
        <fullName evidence="3">NRDE family protein</fullName>
    </recommendedName>
</protein>
<evidence type="ECO:0008006" key="3">
    <source>
        <dbReference type="Google" id="ProtNLM"/>
    </source>
</evidence>
<dbReference type="Proteomes" id="UP000019113">
    <property type="component" value="Unassembled WGS sequence"/>
</dbReference>
<sequence>MCLIAFHFAPGTPTPLVLVGNRDEQYSRATAPLATWTDHPEISGGRDLQAGGSWLAVHQSGRFAALTNVRDPEIIISPNPPSRGQLVRDALLVDDLHAWLQQQVAGAGLAFGGFNLLVGNAQQLWHLGRNRRGMQLATVSPGTHGLSNASLNSHWPKLCKVREALRHDVNNGDAASLLLPASLTNFSDPGQAPDEKLPDTGVGLELERFLSSAFIVGDDYGTRSTTRLALSTSGAIPSFHIIEQRFGVRGQALGETRLQIAGIEHASLEPVPRPS</sequence>
<dbReference type="RefSeq" id="WP_021820235.1">
    <property type="nucleotide sequence ID" value="NZ_AVBC01000039.1"/>
</dbReference>
<dbReference type="PANTHER" id="PTHR17985">
    <property type="entry name" value="SER/THR-RICH PROTEIN T10 IN DGCR REGION"/>
    <property type="match status" value="1"/>
</dbReference>
<keyword evidence="2" id="KW-1185">Reference proteome</keyword>
<reference evidence="1 2" key="1">
    <citation type="submission" date="2013-08" db="EMBL/GenBank/DDBJ databases">
        <title>draft genome of Halomonas huanghegensis, strain BJGMM-B45T.</title>
        <authorList>
            <person name="Miao C."/>
            <person name="Wan Y."/>
            <person name="Jin W."/>
        </authorList>
    </citation>
    <scope>NUCLEOTIDE SEQUENCE [LARGE SCALE GENOMIC DNA]</scope>
    <source>
        <strain evidence="1 2">BJGMM-B45</strain>
    </source>
</reference>
<dbReference type="PANTHER" id="PTHR17985:SF8">
    <property type="entry name" value="TRANSPORT AND GOLGI ORGANIZATION PROTEIN 2 HOMOLOG"/>
    <property type="match status" value="1"/>
</dbReference>
<dbReference type="AlphaFoldDB" id="W1N3V3"/>
<dbReference type="EMBL" id="AVBC01000039">
    <property type="protein sequence ID" value="ERL50184.1"/>
    <property type="molecule type" value="Genomic_DNA"/>
</dbReference>
<organism evidence="1 2">
    <name type="scientific">Halomonas huangheensis</name>
    <dbReference type="NCBI Taxonomy" id="1178482"/>
    <lineage>
        <taxon>Bacteria</taxon>
        <taxon>Pseudomonadati</taxon>
        <taxon>Pseudomonadota</taxon>
        <taxon>Gammaproteobacteria</taxon>
        <taxon>Oceanospirillales</taxon>
        <taxon>Halomonadaceae</taxon>
        <taxon>Halomonas</taxon>
    </lineage>
</organism>
<dbReference type="InterPro" id="IPR008551">
    <property type="entry name" value="TANGO2"/>
</dbReference>
<comment type="caution">
    <text evidence="1">The sequence shown here is derived from an EMBL/GenBank/DDBJ whole genome shotgun (WGS) entry which is preliminary data.</text>
</comment>
<evidence type="ECO:0000313" key="2">
    <source>
        <dbReference type="Proteomes" id="UP000019113"/>
    </source>
</evidence>
<dbReference type="Pfam" id="PF05742">
    <property type="entry name" value="TANGO2"/>
    <property type="match status" value="1"/>
</dbReference>